<dbReference type="eggNOG" id="COG0500">
    <property type="taxonomic scope" value="Bacteria"/>
</dbReference>
<feature type="domain" description="Methyltransferase type 11" evidence="1">
    <location>
        <begin position="61"/>
        <end position="158"/>
    </location>
</feature>
<gene>
    <name evidence="2" type="ORF">GEMMAAP_02425</name>
</gene>
<dbReference type="Gene3D" id="3.40.50.150">
    <property type="entry name" value="Vaccinia Virus protein VP39"/>
    <property type="match status" value="1"/>
</dbReference>
<dbReference type="AlphaFoldDB" id="A0A143BHB4"/>
<reference evidence="2 3" key="1">
    <citation type="journal article" date="2014" name="Proc. Natl. Acad. Sci. U.S.A.">
        <title>Functional type 2 photosynthetic reaction centers found in the rare bacterial phylum Gemmatimonadetes.</title>
        <authorList>
            <person name="Zeng Y."/>
            <person name="Feng F."/>
            <person name="Medova H."/>
            <person name="Dean J."/>
            <person name="Koblizek M."/>
        </authorList>
    </citation>
    <scope>NUCLEOTIDE SEQUENCE [LARGE SCALE GENOMIC DNA]</scope>
    <source>
        <strain evidence="2 3">AP64</strain>
    </source>
</reference>
<reference evidence="2 3" key="2">
    <citation type="journal article" date="2016" name="Environ. Microbiol. Rep.">
        <title>Metagenomic evidence for the presence of phototrophic Gemmatimonadetes bacteria in diverse environments.</title>
        <authorList>
            <person name="Zeng Y."/>
            <person name="Baumbach J."/>
            <person name="Barbosa E.G."/>
            <person name="Azevedo V."/>
            <person name="Zhang C."/>
            <person name="Koblizek M."/>
        </authorList>
    </citation>
    <scope>NUCLEOTIDE SEQUENCE [LARGE SCALE GENOMIC DNA]</scope>
    <source>
        <strain evidence="2 3">AP64</strain>
    </source>
</reference>
<dbReference type="RefSeq" id="WP_043580171.1">
    <property type="nucleotide sequence ID" value="NZ_CP011454.1"/>
</dbReference>
<dbReference type="OrthoDB" id="9787738at2"/>
<dbReference type="CDD" id="cd02440">
    <property type="entry name" value="AdoMet_MTases"/>
    <property type="match status" value="1"/>
</dbReference>
<dbReference type="EMBL" id="CP011454">
    <property type="protein sequence ID" value="AMW04001.1"/>
    <property type="molecule type" value="Genomic_DNA"/>
</dbReference>
<dbReference type="InterPro" id="IPR029063">
    <property type="entry name" value="SAM-dependent_MTases_sf"/>
</dbReference>
<dbReference type="Proteomes" id="UP000076404">
    <property type="component" value="Chromosome"/>
</dbReference>
<keyword evidence="3" id="KW-1185">Reference proteome</keyword>
<dbReference type="SUPFAM" id="SSF53335">
    <property type="entry name" value="S-adenosyl-L-methionine-dependent methyltransferases"/>
    <property type="match status" value="1"/>
</dbReference>
<dbReference type="PANTHER" id="PTHR43861">
    <property type="entry name" value="TRANS-ACONITATE 2-METHYLTRANSFERASE-RELATED"/>
    <property type="match status" value="1"/>
</dbReference>
<dbReference type="STRING" id="1379270.GEMMAAP_02425"/>
<name>A0A143BHB4_9BACT</name>
<dbReference type="GO" id="GO:0008757">
    <property type="term" value="F:S-adenosylmethionine-dependent methyltransferase activity"/>
    <property type="evidence" value="ECO:0007669"/>
    <property type="project" value="InterPro"/>
</dbReference>
<accession>A0A143BHB4</accession>
<evidence type="ECO:0000313" key="3">
    <source>
        <dbReference type="Proteomes" id="UP000076404"/>
    </source>
</evidence>
<dbReference type="PANTHER" id="PTHR43861:SF1">
    <property type="entry name" value="TRANS-ACONITATE 2-METHYLTRANSFERASE"/>
    <property type="match status" value="1"/>
</dbReference>
<proteinExistence type="predicted"/>
<protein>
    <recommendedName>
        <fullName evidence="1">Methyltransferase type 11 domain-containing protein</fullName>
    </recommendedName>
</protein>
<evidence type="ECO:0000313" key="2">
    <source>
        <dbReference type="EMBL" id="AMW04001.1"/>
    </source>
</evidence>
<evidence type="ECO:0000259" key="1">
    <source>
        <dbReference type="Pfam" id="PF08241"/>
    </source>
</evidence>
<organism evidence="2 3">
    <name type="scientific">Gemmatimonas phototrophica</name>
    <dbReference type="NCBI Taxonomy" id="1379270"/>
    <lineage>
        <taxon>Bacteria</taxon>
        <taxon>Pseudomonadati</taxon>
        <taxon>Gemmatimonadota</taxon>
        <taxon>Gemmatimonadia</taxon>
        <taxon>Gemmatimonadales</taxon>
        <taxon>Gemmatimonadaceae</taxon>
        <taxon>Gemmatimonas</taxon>
    </lineage>
</organism>
<dbReference type="InterPro" id="IPR013216">
    <property type="entry name" value="Methyltransf_11"/>
</dbReference>
<dbReference type="Pfam" id="PF08241">
    <property type="entry name" value="Methyltransf_11"/>
    <property type="match status" value="1"/>
</dbReference>
<dbReference type="KEGG" id="gph:GEMMAAP_02425"/>
<sequence>MTTSSTQQQTSDAFGYKWARRDSYESPAVRDASRAWLLSRYCGGDAAVLDAWLAGGPKTILDAGCGAGFSALLLFGERLRDHDYVGVDISSAVEVAAQRFAEAEIPARFMRADIATVDLPPASVDLLFSEGVLHHTDNPATTLRHLAGLLRDGGRALFYVYAKKSVVREFTDDHIRQQLMPLSDAEAWAALEPLTKLGIALGALEGTIDVPEDIPLLGIPKGSYPLQRFFYWHVCKAFYRADFSVDEMNHINFDWFRPANCHRQTPEEVRAWCTAAGLEVETLRVEEAGMTVVARRVSAGATYV</sequence>